<dbReference type="InterPro" id="IPR000873">
    <property type="entry name" value="AMP-dep_synth/lig_dom"/>
</dbReference>
<sequence>MNAEDALKLARRFIGLPLEKRRMFLAALDKEGVEFSGFPIPRGVEAEDRQALSYAQQRMWFLWQLEPGSGAYNLPGAVRLKGALSLPALEQAFASLVARHETLRTVFQRQADDSLLQVPSSTALAIGHKDFSALPAAEREQAVRRAAEAQSMQPFDLSSGPLLRVELLTLDEQEHVLLLTLHHIVSDGWSMNVLIDEFIRCYDAHEAGIAPQLADLPIQYSDYALWQRRWLEAGEQARQLAYWQAQLGDEHPVLELPIDHPRPAMPSYRGTRFEFAVEPALAEQLRTTAQQHNITLFMLLLGAFNVLLHRYTGHTDIRVGVPIANRNRAETEGLIGFFVNTQVLRTELGGQTRVDELLRTVKEAALGAQAHQDLPFERLVEALKLERSLSHTPLFQVMYNHQPQVADIASIRTASGLELSMLQWQSRTTQFDLTLDTWEKAGKLHAALTYANDLFDAATVERMARHWTRLLQGMVADSRALVAELPLLEADEYQCLIHDWNPVDAPFEQGLCIHQMIARQVEATPDALAVIFANTQLSYSELDGRANRLAHKLIELGVGAEVRVGVAMPRSEHLLIALLAVLKAGGAYVPLDPDYPVERVAYMLDDSRARVLLTEQAVAATLSVPAETTVLMLDRIELGQYPLSAPITHVTPDNLAYVIYTSGSTGKPKGVAIAHRNVLALIDWSRSVYSCDDIQGVLASTSVCFDLSVWELFVTLAN</sequence>
<feature type="domain" description="Condensation" evidence="2">
    <location>
        <begin position="47"/>
        <end position="496"/>
    </location>
</feature>
<dbReference type="GO" id="GO:0031177">
    <property type="term" value="F:phosphopantetheine binding"/>
    <property type="evidence" value="ECO:0007669"/>
    <property type="project" value="TreeGrafter"/>
</dbReference>
<feature type="domain" description="AMP-dependent synthetase/ligase" evidence="1">
    <location>
        <begin position="518"/>
        <end position="717"/>
    </location>
</feature>
<dbReference type="GO" id="GO:0044550">
    <property type="term" value="P:secondary metabolite biosynthetic process"/>
    <property type="evidence" value="ECO:0007669"/>
    <property type="project" value="TreeGrafter"/>
</dbReference>
<dbReference type="CDD" id="cd19531">
    <property type="entry name" value="LCL_NRPS-like"/>
    <property type="match status" value="1"/>
</dbReference>
<dbReference type="Proteomes" id="UP000562723">
    <property type="component" value="Unassembled WGS sequence"/>
</dbReference>
<dbReference type="FunFam" id="3.40.50.980:FF:000001">
    <property type="entry name" value="Non-ribosomal peptide synthetase"/>
    <property type="match status" value="1"/>
</dbReference>
<dbReference type="AlphaFoldDB" id="A0AAJ3G3N0"/>
<dbReference type="InterPro" id="IPR020845">
    <property type="entry name" value="AMP-binding_CS"/>
</dbReference>
<evidence type="ECO:0000313" key="3">
    <source>
        <dbReference type="EMBL" id="NUT84450.1"/>
    </source>
</evidence>
<evidence type="ECO:0000259" key="2">
    <source>
        <dbReference type="Pfam" id="PF00668"/>
    </source>
</evidence>
<dbReference type="Pfam" id="PF00668">
    <property type="entry name" value="Condensation"/>
    <property type="match status" value="1"/>
</dbReference>
<dbReference type="GO" id="GO:0043041">
    <property type="term" value="P:amino acid activation for nonribosomal peptide biosynthetic process"/>
    <property type="evidence" value="ECO:0007669"/>
    <property type="project" value="TreeGrafter"/>
</dbReference>
<dbReference type="PANTHER" id="PTHR45527:SF14">
    <property type="entry name" value="PLIPASTATIN SYNTHASE SUBUNIT B"/>
    <property type="match status" value="1"/>
</dbReference>
<dbReference type="PRINTS" id="PR00154">
    <property type="entry name" value="AMPBINDING"/>
</dbReference>
<protein>
    <submittedName>
        <fullName evidence="3">AMP-binding protein</fullName>
    </submittedName>
</protein>
<dbReference type="GO" id="GO:0003824">
    <property type="term" value="F:catalytic activity"/>
    <property type="evidence" value="ECO:0007669"/>
    <property type="project" value="InterPro"/>
</dbReference>
<dbReference type="PANTHER" id="PTHR45527">
    <property type="entry name" value="NONRIBOSOMAL PEPTIDE SYNTHETASE"/>
    <property type="match status" value="1"/>
</dbReference>
<feature type="non-terminal residue" evidence="3">
    <location>
        <position position="718"/>
    </location>
</feature>
<dbReference type="Pfam" id="PF00501">
    <property type="entry name" value="AMP-binding"/>
    <property type="match status" value="1"/>
</dbReference>
<proteinExistence type="predicted"/>
<dbReference type="GO" id="GO:0005829">
    <property type="term" value="C:cytosol"/>
    <property type="evidence" value="ECO:0007669"/>
    <property type="project" value="TreeGrafter"/>
</dbReference>
<dbReference type="Gene3D" id="3.40.50.980">
    <property type="match status" value="2"/>
</dbReference>
<reference evidence="3 4" key="1">
    <citation type="journal article" date="2020" name="Front. Plant Sci.">
        <title>Isolation of Rhizosphere Bacteria That Improve Quality and Water Stress Tolerance in Greenhouse Ornamentals.</title>
        <authorList>
            <person name="Nordstedt N.P."/>
            <person name="Jones M.L."/>
        </authorList>
    </citation>
    <scope>NUCLEOTIDE SEQUENCE [LARGE SCALE GENOMIC DNA]</scope>
    <source>
        <strain evidence="3 4">C2F7</strain>
    </source>
</reference>
<dbReference type="InterPro" id="IPR001242">
    <property type="entry name" value="Condensation_dom"/>
</dbReference>
<dbReference type="FunFam" id="3.30.559.10:FF:000012">
    <property type="entry name" value="Non-ribosomal peptide synthetase"/>
    <property type="match status" value="1"/>
</dbReference>
<evidence type="ECO:0000313" key="4">
    <source>
        <dbReference type="Proteomes" id="UP000562723"/>
    </source>
</evidence>
<accession>A0AAJ3G3N0</accession>
<dbReference type="InterPro" id="IPR020459">
    <property type="entry name" value="AMP-binding"/>
</dbReference>
<name>A0AAJ3G3N0_9PSED</name>
<gene>
    <name evidence="3" type="ORF">HNO85_26200</name>
</gene>
<dbReference type="Gene3D" id="3.30.559.30">
    <property type="entry name" value="Nonribosomal peptide synthetase, condensation domain"/>
    <property type="match status" value="1"/>
</dbReference>
<dbReference type="EMBL" id="JABFMS010000090">
    <property type="protein sequence ID" value="NUT84450.1"/>
    <property type="molecule type" value="Genomic_DNA"/>
</dbReference>
<dbReference type="PROSITE" id="PS00455">
    <property type="entry name" value="AMP_BINDING"/>
    <property type="match status" value="1"/>
</dbReference>
<dbReference type="SUPFAM" id="SSF56801">
    <property type="entry name" value="Acetyl-CoA synthetase-like"/>
    <property type="match status" value="1"/>
</dbReference>
<dbReference type="RefSeq" id="WP_175360954.1">
    <property type="nucleotide sequence ID" value="NZ_JABFMS010000090.1"/>
</dbReference>
<comment type="caution">
    <text evidence="3">The sequence shown here is derived from an EMBL/GenBank/DDBJ whole genome shotgun (WGS) entry which is preliminary data.</text>
</comment>
<dbReference type="Gene3D" id="3.30.559.10">
    <property type="entry name" value="Chloramphenicol acetyltransferase-like domain"/>
    <property type="match status" value="1"/>
</dbReference>
<evidence type="ECO:0000259" key="1">
    <source>
        <dbReference type="Pfam" id="PF00501"/>
    </source>
</evidence>
<dbReference type="InterPro" id="IPR023213">
    <property type="entry name" value="CAT-like_dom_sf"/>
</dbReference>
<organism evidence="3 4">
    <name type="scientific">Pseudomonas brassicacearum</name>
    <dbReference type="NCBI Taxonomy" id="930166"/>
    <lineage>
        <taxon>Bacteria</taxon>
        <taxon>Pseudomonadati</taxon>
        <taxon>Pseudomonadota</taxon>
        <taxon>Gammaproteobacteria</taxon>
        <taxon>Pseudomonadales</taxon>
        <taxon>Pseudomonadaceae</taxon>
        <taxon>Pseudomonas</taxon>
    </lineage>
</organism>
<dbReference type="SUPFAM" id="SSF52777">
    <property type="entry name" value="CoA-dependent acyltransferases"/>
    <property type="match status" value="2"/>
</dbReference>